<reference evidence="2" key="1">
    <citation type="submission" date="2020-05" db="EMBL/GenBank/DDBJ databases">
        <authorList>
            <person name="Zhu T."/>
            <person name="Keshari N."/>
            <person name="Lu X."/>
        </authorList>
    </citation>
    <scope>NUCLEOTIDE SEQUENCE</scope>
    <source>
        <strain evidence="2">NK1-12</strain>
    </source>
</reference>
<sequence length="105" mass="11646">MLSYLVVNQVSQPIPAPILGICVWSSLTVFLWSIGLAVRDGVVRLKRLHQVPCSRCCYFTGDYRLKCAVNPCTALTEAAIDCRDFVPSSMSPLPCSKTYSQTCKR</sequence>
<dbReference type="EMBL" id="CP053586">
    <property type="protein sequence ID" value="WNZ25232.1"/>
    <property type="molecule type" value="Genomic_DNA"/>
</dbReference>
<dbReference type="AlphaFoldDB" id="A0AA97AM18"/>
<keyword evidence="1" id="KW-0472">Membrane</keyword>
<name>A0AA97AM18_9CYAN</name>
<accession>A0AA97AM18</accession>
<evidence type="ECO:0000256" key="1">
    <source>
        <dbReference type="SAM" id="Phobius"/>
    </source>
</evidence>
<keyword evidence="1" id="KW-1133">Transmembrane helix</keyword>
<dbReference type="RefSeq" id="WP_316431382.1">
    <property type="nucleotide sequence ID" value="NZ_CP053586.1"/>
</dbReference>
<gene>
    <name evidence="2" type="ORF">HJG54_21825</name>
</gene>
<organism evidence="2">
    <name type="scientific">Leptolyngbya sp. NK1-12</name>
    <dbReference type="NCBI Taxonomy" id="2547451"/>
    <lineage>
        <taxon>Bacteria</taxon>
        <taxon>Bacillati</taxon>
        <taxon>Cyanobacteriota</taxon>
        <taxon>Cyanophyceae</taxon>
        <taxon>Leptolyngbyales</taxon>
        <taxon>Leptolyngbyaceae</taxon>
        <taxon>Leptolyngbya group</taxon>
        <taxon>Leptolyngbya</taxon>
    </lineage>
</organism>
<proteinExistence type="predicted"/>
<protein>
    <submittedName>
        <fullName evidence="2">Uncharacterized protein</fullName>
    </submittedName>
</protein>
<evidence type="ECO:0000313" key="2">
    <source>
        <dbReference type="EMBL" id="WNZ25232.1"/>
    </source>
</evidence>
<keyword evidence="1" id="KW-0812">Transmembrane</keyword>
<feature type="transmembrane region" description="Helical" evidence="1">
    <location>
        <begin position="14"/>
        <end position="38"/>
    </location>
</feature>